<evidence type="ECO:0000259" key="11">
    <source>
        <dbReference type="SMART" id="SM00891"/>
    </source>
</evidence>
<sequence>MSDLLPFQRSLLEKIHDPATSELVLLARGLGLRRIVCHLLQIYDARTNLVLLVNATPEDESAIGEELGILGCRKPGLRIVGFEKGKKERQDLYRGGGLVSITSQIFTVDMLLSDIPTKMITGIIVLHAEKVTPTSLEAFIVRLYRETNDSGFLKAFSDQPEHITSGMSPLRSIMKELQLRTVLIYPRFHVEVKESLDVKRPDLVELHQNMTESMSEIHHAIVQCMTTTLSELKRANSSLDLDDLNIDNAYFKSFDMIVRRMLDPVWHKVGPRTKQLVGDLAVLRRMLSYLLTYDAIAFQSFMDTLIASNTTTDSGTARQNQSPWMLTDAANIIFQYAKRRCYVMSAASGAQAAAQPDNDPYDDEDAWEALYEMEGNVPSNVGGSRSAESKTTAKRPAWLPRGIEPVLEEQPKLSLLADVLQEIEEEMMRLESRTTSLTPGENTVLIMTSSTRACEMVNEFLATMDYDAPRGSQGRRMMEKKLRTYLWWKGELNKRKQPQRKQAPAHPARADGADAGISEALRKKDREFRERQANLSLTAQGTIAPEDLTGEDITLIDFAGDFNVHFGLLAPEQTVIVRPYTDDDDDLVLREVQPRFIVMFEPNLEFVRRIEVYRNSHPGLGVRVYFMLYRLSSEEGKYLTGLRREKESFERLIKERGSMLMPILEDRNVGRTSDTLIKTISTRIAGGRKEISTDLSRVIVDMREFRSSLPSLLHAASLLIIPATLTVGDYILTPDICVERKSIPDLVSSFNSGRLYAQCELMSVHYKQPMLLIEFEEHKSFSLEAVADVKSYAKVDKYATKKKSTSAADSHNSASASIQSKLVLLTLTFPRLRIIWSSSPYATADIFRDLKANSPEPDPAKAIVVGAEEDPDAGAGINAVAEELLQSLPGISASNVKHVMSKAGSVLELCELSMTQMQEILGAEPGKACWNFIHMGERRK</sequence>
<dbReference type="InterPro" id="IPR011335">
    <property type="entry name" value="Restrct_endonuc-II-like"/>
</dbReference>
<comment type="subcellular location">
    <subcellularLocation>
        <location evidence="1">Nucleus</location>
    </subcellularLocation>
</comment>
<dbReference type="InterPro" id="IPR047520">
    <property type="entry name" value="XPF_nuclease"/>
</dbReference>
<feature type="domain" description="ERCC4" evidence="11">
    <location>
        <begin position="697"/>
        <end position="777"/>
    </location>
</feature>
<dbReference type="AlphaFoldDB" id="S8F920"/>
<reference evidence="12 13" key="1">
    <citation type="journal article" date="2012" name="Science">
        <title>The Paleozoic origin of enzymatic lignin decomposition reconstructed from 31 fungal genomes.</title>
        <authorList>
            <person name="Floudas D."/>
            <person name="Binder M."/>
            <person name="Riley R."/>
            <person name="Barry K."/>
            <person name="Blanchette R.A."/>
            <person name="Henrissat B."/>
            <person name="Martinez A.T."/>
            <person name="Otillar R."/>
            <person name="Spatafora J.W."/>
            <person name="Yadav J.S."/>
            <person name="Aerts A."/>
            <person name="Benoit I."/>
            <person name="Boyd A."/>
            <person name="Carlson A."/>
            <person name="Copeland A."/>
            <person name="Coutinho P.M."/>
            <person name="de Vries R.P."/>
            <person name="Ferreira P."/>
            <person name="Findley K."/>
            <person name="Foster B."/>
            <person name="Gaskell J."/>
            <person name="Glotzer D."/>
            <person name="Gorecki P."/>
            <person name="Heitman J."/>
            <person name="Hesse C."/>
            <person name="Hori C."/>
            <person name="Igarashi K."/>
            <person name="Jurgens J.A."/>
            <person name="Kallen N."/>
            <person name="Kersten P."/>
            <person name="Kohler A."/>
            <person name="Kuees U."/>
            <person name="Kumar T.K.A."/>
            <person name="Kuo A."/>
            <person name="LaButti K."/>
            <person name="Larrondo L.F."/>
            <person name="Lindquist E."/>
            <person name="Ling A."/>
            <person name="Lombard V."/>
            <person name="Lucas S."/>
            <person name="Lundell T."/>
            <person name="Martin R."/>
            <person name="McLaughlin D.J."/>
            <person name="Morgenstern I."/>
            <person name="Morin E."/>
            <person name="Murat C."/>
            <person name="Nagy L.G."/>
            <person name="Nolan M."/>
            <person name="Ohm R.A."/>
            <person name="Patyshakuliyeva A."/>
            <person name="Rokas A."/>
            <person name="Ruiz-Duenas F.J."/>
            <person name="Sabat G."/>
            <person name="Salamov A."/>
            <person name="Samejima M."/>
            <person name="Schmutz J."/>
            <person name="Slot J.C."/>
            <person name="St John F."/>
            <person name="Stenlid J."/>
            <person name="Sun H."/>
            <person name="Sun S."/>
            <person name="Syed K."/>
            <person name="Tsang A."/>
            <person name="Wiebenga A."/>
            <person name="Young D."/>
            <person name="Pisabarro A."/>
            <person name="Eastwood D.C."/>
            <person name="Martin F."/>
            <person name="Cullen D."/>
            <person name="Grigoriev I.V."/>
            <person name="Hibbett D.S."/>
        </authorList>
    </citation>
    <scope>NUCLEOTIDE SEQUENCE</scope>
    <source>
        <strain evidence="13">FP-58527</strain>
    </source>
</reference>
<dbReference type="InterPro" id="IPR006166">
    <property type="entry name" value="ERCC4_domain"/>
</dbReference>
<evidence type="ECO:0000256" key="1">
    <source>
        <dbReference type="ARBA" id="ARBA00004123"/>
    </source>
</evidence>
<evidence type="ECO:0000313" key="13">
    <source>
        <dbReference type="Proteomes" id="UP000015241"/>
    </source>
</evidence>
<dbReference type="SUPFAM" id="SSF52980">
    <property type="entry name" value="Restriction endonuclease-like"/>
    <property type="match status" value="1"/>
</dbReference>
<dbReference type="CDD" id="cd20078">
    <property type="entry name" value="XPF_nuclease_XPF_euk"/>
    <property type="match status" value="1"/>
</dbReference>
<comment type="similarity">
    <text evidence="2">Belongs to the XPF family.</text>
</comment>
<dbReference type="InterPro" id="IPR010994">
    <property type="entry name" value="RuvA_2-like"/>
</dbReference>
<dbReference type="Gene3D" id="1.10.150.20">
    <property type="entry name" value="5' to 3' exonuclease, C-terminal subdomain"/>
    <property type="match status" value="1"/>
</dbReference>
<evidence type="ECO:0000256" key="5">
    <source>
        <dbReference type="ARBA" id="ARBA00022763"/>
    </source>
</evidence>
<keyword evidence="6" id="KW-0378">Hydrolase</keyword>
<dbReference type="GO" id="GO:0000724">
    <property type="term" value="P:double-strand break repair via homologous recombination"/>
    <property type="evidence" value="ECO:0007669"/>
    <property type="project" value="TreeGrafter"/>
</dbReference>
<dbReference type="Gene3D" id="3.40.50.10130">
    <property type="match status" value="1"/>
</dbReference>
<proteinExistence type="inferred from homology"/>
<dbReference type="SUPFAM" id="SSF47781">
    <property type="entry name" value="RuvA domain 2-like"/>
    <property type="match status" value="1"/>
</dbReference>
<dbReference type="Proteomes" id="UP000015241">
    <property type="component" value="Unassembled WGS sequence"/>
</dbReference>
<keyword evidence="5" id="KW-0227">DNA damage</keyword>
<dbReference type="GO" id="GO:1901255">
    <property type="term" value="P:nucleotide-excision repair involved in interstrand cross-link repair"/>
    <property type="evidence" value="ECO:0007669"/>
    <property type="project" value="TreeGrafter"/>
</dbReference>
<dbReference type="FunFam" id="3.40.50.10130:FF:000002">
    <property type="entry name" value="DNA repair endonuclease XPF"/>
    <property type="match status" value="1"/>
</dbReference>
<evidence type="ECO:0000256" key="10">
    <source>
        <dbReference type="SAM" id="MobiDB-lite"/>
    </source>
</evidence>
<dbReference type="PANTHER" id="PTHR10150">
    <property type="entry name" value="DNA REPAIR ENDONUCLEASE XPF"/>
    <property type="match status" value="1"/>
</dbReference>
<dbReference type="GO" id="GO:0000712">
    <property type="term" value="P:resolution of meiotic recombination intermediates"/>
    <property type="evidence" value="ECO:0007669"/>
    <property type="project" value="TreeGrafter"/>
</dbReference>
<name>S8F920_FOMSC</name>
<dbReference type="EMBL" id="KE504168">
    <property type="protein sequence ID" value="EPS98145.1"/>
    <property type="molecule type" value="Genomic_DNA"/>
</dbReference>
<keyword evidence="3" id="KW-0540">Nuclease</keyword>
<evidence type="ECO:0000313" key="12">
    <source>
        <dbReference type="EMBL" id="EPS98145.1"/>
    </source>
</evidence>
<dbReference type="SMART" id="SM00891">
    <property type="entry name" value="ERCC4"/>
    <property type="match status" value="1"/>
</dbReference>
<dbReference type="GO" id="GO:0000110">
    <property type="term" value="C:nucleotide-excision repair factor 1 complex"/>
    <property type="evidence" value="ECO:0007669"/>
    <property type="project" value="TreeGrafter"/>
</dbReference>
<keyword evidence="13" id="KW-1185">Reference proteome</keyword>
<keyword evidence="7" id="KW-0238">DNA-binding</keyword>
<dbReference type="FunCoup" id="S8F920">
    <property type="interactions" value="627"/>
</dbReference>
<dbReference type="GO" id="GO:0003697">
    <property type="term" value="F:single-stranded DNA binding"/>
    <property type="evidence" value="ECO:0007669"/>
    <property type="project" value="TreeGrafter"/>
</dbReference>
<dbReference type="eggNOG" id="KOG0442">
    <property type="taxonomic scope" value="Eukaryota"/>
</dbReference>
<dbReference type="STRING" id="743788.S8F920"/>
<keyword evidence="9" id="KW-0539">Nucleus</keyword>
<dbReference type="PANTHER" id="PTHR10150:SF0">
    <property type="entry name" value="DNA REPAIR ENDONUCLEASE XPF"/>
    <property type="match status" value="1"/>
</dbReference>
<evidence type="ECO:0000256" key="9">
    <source>
        <dbReference type="ARBA" id="ARBA00023242"/>
    </source>
</evidence>
<dbReference type="OrthoDB" id="361020at2759"/>
<dbReference type="HOGENOM" id="CLU_002265_2_0_1"/>
<evidence type="ECO:0000256" key="3">
    <source>
        <dbReference type="ARBA" id="ARBA00022722"/>
    </source>
</evidence>
<evidence type="ECO:0000256" key="6">
    <source>
        <dbReference type="ARBA" id="ARBA00022801"/>
    </source>
</evidence>
<evidence type="ECO:0000256" key="7">
    <source>
        <dbReference type="ARBA" id="ARBA00023125"/>
    </source>
</evidence>
<evidence type="ECO:0000256" key="8">
    <source>
        <dbReference type="ARBA" id="ARBA00023204"/>
    </source>
</evidence>
<gene>
    <name evidence="12" type="ORF">FOMPIDRAFT_132549</name>
</gene>
<dbReference type="GO" id="GO:0000014">
    <property type="term" value="F:single-stranded DNA endodeoxyribonuclease activity"/>
    <property type="evidence" value="ECO:0007669"/>
    <property type="project" value="TreeGrafter"/>
</dbReference>
<keyword evidence="4" id="KW-0255">Endonuclease</keyword>
<accession>S8F920</accession>
<organism evidence="12 13">
    <name type="scientific">Fomitopsis schrenkii</name>
    <name type="common">Brown rot fungus</name>
    <dbReference type="NCBI Taxonomy" id="2126942"/>
    <lineage>
        <taxon>Eukaryota</taxon>
        <taxon>Fungi</taxon>
        <taxon>Dikarya</taxon>
        <taxon>Basidiomycota</taxon>
        <taxon>Agaricomycotina</taxon>
        <taxon>Agaricomycetes</taxon>
        <taxon>Polyporales</taxon>
        <taxon>Fomitopsis</taxon>
    </lineage>
</organism>
<dbReference type="GO" id="GO:0003684">
    <property type="term" value="F:damaged DNA binding"/>
    <property type="evidence" value="ECO:0007669"/>
    <property type="project" value="TreeGrafter"/>
</dbReference>
<feature type="region of interest" description="Disordered" evidence="10">
    <location>
        <begin position="495"/>
        <end position="515"/>
    </location>
</feature>
<evidence type="ECO:0000256" key="4">
    <source>
        <dbReference type="ARBA" id="ARBA00022759"/>
    </source>
</evidence>
<dbReference type="InParanoid" id="S8F920"/>
<dbReference type="Pfam" id="PF02732">
    <property type="entry name" value="ERCC4"/>
    <property type="match status" value="1"/>
</dbReference>
<protein>
    <recommendedName>
        <fullName evidence="11">ERCC4 domain-containing protein</fullName>
    </recommendedName>
</protein>
<keyword evidence="8" id="KW-0234">DNA repair</keyword>
<evidence type="ECO:0000256" key="2">
    <source>
        <dbReference type="ARBA" id="ARBA00010015"/>
    </source>
</evidence>